<proteinExistence type="predicted"/>
<name>A0A8S5QKX9_9CAUD</name>
<sequence length="68" mass="7948">MRQPFLLGGQYTESIRGLRSPTTAAWVRTLFCAGYYIINLTKNFSFHEILLPWIFGLFGRKSYFCAYD</sequence>
<protein>
    <submittedName>
        <fullName evidence="1">Uncharacterized protein</fullName>
    </submittedName>
</protein>
<accession>A0A8S5QKX9</accession>
<reference evidence="1" key="1">
    <citation type="journal article" date="2021" name="Proc. Natl. Acad. Sci. U.S.A.">
        <title>A Catalog of Tens of Thousands of Viruses from Human Metagenomes Reveals Hidden Associations with Chronic Diseases.</title>
        <authorList>
            <person name="Tisza M.J."/>
            <person name="Buck C.B."/>
        </authorList>
    </citation>
    <scope>NUCLEOTIDE SEQUENCE</scope>
    <source>
        <strain evidence="1">CtuID12</strain>
    </source>
</reference>
<organism evidence="1">
    <name type="scientific">Myoviridae sp. ctuID12</name>
    <dbReference type="NCBI Taxonomy" id="2826707"/>
    <lineage>
        <taxon>Viruses</taxon>
        <taxon>Duplodnaviria</taxon>
        <taxon>Heunggongvirae</taxon>
        <taxon>Uroviricota</taxon>
        <taxon>Caudoviricetes</taxon>
    </lineage>
</organism>
<dbReference type="EMBL" id="BK015684">
    <property type="protein sequence ID" value="DAE19736.1"/>
    <property type="molecule type" value="Genomic_DNA"/>
</dbReference>
<evidence type="ECO:0000313" key="1">
    <source>
        <dbReference type="EMBL" id="DAE19736.1"/>
    </source>
</evidence>